<feature type="non-terminal residue" evidence="2">
    <location>
        <position position="1"/>
    </location>
</feature>
<dbReference type="InterPro" id="IPR053921">
    <property type="entry name" value="MKRN2OS-like_C"/>
</dbReference>
<feature type="non-terminal residue" evidence="2">
    <location>
        <position position="129"/>
    </location>
</feature>
<feature type="domain" description="MKRN2 opposite strand protein-like C-terminal" evidence="1">
    <location>
        <begin position="2"/>
        <end position="112"/>
    </location>
</feature>
<evidence type="ECO:0000313" key="2">
    <source>
        <dbReference type="EMBL" id="NXR47728.1"/>
    </source>
</evidence>
<accession>A0A7L2LIV9</accession>
<dbReference type="Proteomes" id="UP000527178">
    <property type="component" value="Unassembled WGS sequence"/>
</dbReference>
<reference evidence="2 3" key="1">
    <citation type="submission" date="2019-09" db="EMBL/GenBank/DDBJ databases">
        <title>Bird 10,000 Genomes (B10K) Project - Family phase.</title>
        <authorList>
            <person name="Zhang G."/>
        </authorList>
    </citation>
    <scope>NUCLEOTIDE SEQUENCE [LARGE SCALE GENOMIC DNA]</scope>
    <source>
        <strain evidence="2">B10K-DU-002-18</strain>
        <tissue evidence="2">Muscle</tissue>
    </source>
</reference>
<name>A0A7L2LIV9_9SYLV</name>
<organism evidence="2 3">
    <name type="scientific">Hippolais icterina</name>
    <name type="common">icterine warbler</name>
    <dbReference type="NCBI Taxonomy" id="68497"/>
    <lineage>
        <taxon>Eukaryota</taxon>
        <taxon>Metazoa</taxon>
        <taxon>Chordata</taxon>
        <taxon>Craniata</taxon>
        <taxon>Vertebrata</taxon>
        <taxon>Euteleostomi</taxon>
        <taxon>Archelosauria</taxon>
        <taxon>Archosauria</taxon>
        <taxon>Dinosauria</taxon>
        <taxon>Saurischia</taxon>
        <taxon>Theropoda</taxon>
        <taxon>Coelurosauria</taxon>
        <taxon>Aves</taxon>
        <taxon>Neognathae</taxon>
        <taxon>Neoaves</taxon>
        <taxon>Telluraves</taxon>
        <taxon>Australaves</taxon>
        <taxon>Passeriformes</taxon>
        <taxon>Sylvioidea</taxon>
        <taxon>Sylviidae</taxon>
        <taxon>Acrocephalinae</taxon>
        <taxon>Hippolais</taxon>
    </lineage>
</organism>
<evidence type="ECO:0000259" key="1">
    <source>
        <dbReference type="Pfam" id="PF16044"/>
    </source>
</evidence>
<dbReference type="AlphaFoldDB" id="A0A7L2LIV9"/>
<comment type="caution">
    <text evidence="2">The sequence shown here is derived from an EMBL/GenBank/DDBJ whole genome shotgun (WGS) entry which is preliminary data.</text>
</comment>
<evidence type="ECO:0000313" key="3">
    <source>
        <dbReference type="Proteomes" id="UP000527178"/>
    </source>
</evidence>
<dbReference type="Pfam" id="PF16044">
    <property type="entry name" value="DUF4796_C"/>
    <property type="match status" value="1"/>
</dbReference>
<sequence length="129" mass="15292">FAGVVYNYDQEGVHRAGSGWEQSICIPLVQPDMWELLQHWDSLLEEFSLEEAWLPHRYEEQHHNCFTFALAFVNRVRRGRGRPALSKERFTESFVLPRTREASRYLRLHQQLAQAEFYIVPLAEQEQDS</sequence>
<protein>
    <submittedName>
        <fullName evidence="2">MKROS protein</fullName>
    </submittedName>
</protein>
<dbReference type="EMBL" id="VWYN01008845">
    <property type="protein sequence ID" value="NXR47728.1"/>
    <property type="molecule type" value="Genomic_DNA"/>
</dbReference>
<gene>
    <name evidence="2" type="primary">Mkrn2os</name>
    <name evidence="2" type="ORF">HIPICT_R14982</name>
</gene>
<dbReference type="InterPro" id="IPR032016">
    <property type="entry name" value="MKRN2OS-like"/>
</dbReference>
<dbReference type="PANTHER" id="PTHR33963:SF2">
    <property type="entry name" value="MKRN2 OPPOSITE STRAND PROTEIN"/>
    <property type="match status" value="1"/>
</dbReference>
<dbReference type="PANTHER" id="PTHR33963">
    <property type="entry name" value="MKRN2 OPPOSITE STRAND PROTEIN"/>
    <property type="match status" value="1"/>
</dbReference>
<keyword evidence="3" id="KW-1185">Reference proteome</keyword>
<proteinExistence type="predicted"/>